<evidence type="ECO:0000313" key="2">
    <source>
        <dbReference type="Proteomes" id="UP000008152"/>
    </source>
</evidence>
<dbReference type="KEGG" id="vha:VIBHAR_05424"/>
<dbReference type="PATRIC" id="fig|338187.36.peg.4311"/>
<protein>
    <submittedName>
        <fullName evidence="1">Uncharacterized protein</fullName>
    </submittedName>
</protein>
<dbReference type="AlphaFoldDB" id="A7N3S8"/>
<proteinExistence type="predicted"/>
<organism evidence="1 2">
    <name type="scientific">Vibrio campbellii (strain ATCC BAA-1116)</name>
    <dbReference type="NCBI Taxonomy" id="2902295"/>
    <lineage>
        <taxon>Bacteria</taxon>
        <taxon>Pseudomonadati</taxon>
        <taxon>Pseudomonadota</taxon>
        <taxon>Gammaproteobacteria</taxon>
        <taxon>Vibrionales</taxon>
        <taxon>Vibrionaceae</taxon>
        <taxon>Vibrio</taxon>
    </lineage>
</organism>
<accession>A7N3S8</accession>
<dbReference type="EMBL" id="CP000790">
    <property type="protein sequence ID" value="ABU73329.1"/>
    <property type="molecule type" value="Genomic_DNA"/>
</dbReference>
<evidence type="ECO:0000313" key="1">
    <source>
        <dbReference type="EMBL" id="ABU73329.1"/>
    </source>
</evidence>
<reference evidence="1 2" key="1">
    <citation type="submission" date="2007-08" db="EMBL/GenBank/DDBJ databases">
        <authorList>
            <consortium name="The Vibrio harveyi Genome Sequencing Project"/>
            <person name="Bassler B."/>
            <person name="Clifton S.W."/>
            <person name="Fulton L."/>
            <person name="Delehaunty K."/>
            <person name="Fronick C."/>
            <person name="Harrison M."/>
            <person name="Markivic C."/>
            <person name="Fulton R."/>
            <person name="Tin-Wollam A.-M."/>
            <person name="Shah N."/>
            <person name="Pepin K."/>
            <person name="Nash W."/>
            <person name="Thiruvilangam P."/>
            <person name="Bhonagiri V."/>
            <person name="Waters C."/>
            <person name="Tu K.C."/>
            <person name="Irgon J."/>
            <person name="Wilson R.K."/>
        </authorList>
    </citation>
    <scope>NUCLEOTIDE SEQUENCE [LARGE SCALE GENOMIC DNA]</scope>
    <source>
        <strain evidence="2">ATCC BAA-1116 / BB120</strain>
    </source>
</reference>
<sequence>MSLNAPKVDIYSFTNTVKNSALIEVLLNKALNICMIYDPCIGFL</sequence>
<name>A7N3S8_VIBC1</name>
<dbReference type="Proteomes" id="UP000008152">
    <property type="component" value="Chromosome II"/>
</dbReference>
<gene>
    <name evidence="1" type="ordered locus">VIBHAR_05424</name>
</gene>